<dbReference type="Gene3D" id="3.40.710.10">
    <property type="entry name" value="DD-peptidase/beta-lactamase superfamily"/>
    <property type="match status" value="1"/>
</dbReference>
<gene>
    <name evidence="12" type="ORF">H9812_06305</name>
</gene>
<dbReference type="SUPFAM" id="SSF56601">
    <property type="entry name" value="beta-lactamase/transpeptidase-like"/>
    <property type="match status" value="1"/>
</dbReference>
<evidence type="ECO:0000313" key="13">
    <source>
        <dbReference type="Proteomes" id="UP000824044"/>
    </source>
</evidence>
<evidence type="ECO:0000256" key="3">
    <source>
        <dbReference type="ARBA" id="ARBA00022801"/>
    </source>
</evidence>
<evidence type="ECO:0000256" key="1">
    <source>
        <dbReference type="ARBA" id="ARBA00007164"/>
    </source>
</evidence>
<protein>
    <submittedName>
        <fullName evidence="12">D-alanyl-D-alanine carboxypeptidase</fullName>
    </submittedName>
</protein>
<comment type="similarity">
    <text evidence="1 9">Belongs to the peptidase S11 family.</text>
</comment>
<dbReference type="GO" id="GO:0071555">
    <property type="term" value="P:cell wall organization"/>
    <property type="evidence" value="ECO:0007669"/>
    <property type="project" value="UniProtKB-KW"/>
</dbReference>
<dbReference type="GO" id="GO:0008360">
    <property type="term" value="P:regulation of cell shape"/>
    <property type="evidence" value="ECO:0007669"/>
    <property type="project" value="UniProtKB-KW"/>
</dbReference>
<reference evidence="12" key="1">
    <citation type="journal article" date="2021" name="PeerJ">
        <title>Extensive microbial diversity within the chicken gut microbiome revealed by metagenomics and culture.</title>
        <authorList>
            <person name="Gilroy R."/>
            <person name="Ravi A."/>
            <person name="Getino M."/>
            <person name="Pursley I."/>
            <person name="Horton D.L."/>
            <person name="Alikhan N.F."/>
            <person name="Baker D."/>
            <person name="Gharbi K."/>
            <person name="Hall N."/>
            <person name="Watson M."/>
            <person name="Adriaenssens E.M."/>
            <person name="Foster-Nyarko E."/>
            <person name="Jarju S."/>
            <person name="Secka A."/>
            <person name="Antonio M."/>
            <person name="Oren A."/>
            <person name="Chaudhuri R.R."/>
            <person name="La Ragione R."/>
            <person name="Hildebrand F."/>
            <person name="Pallen M.J."/>
        </authorList>
    </citation>
    <scope>NUCLEOTIDE SEQUENCE</scope>
    <source>
        <strain evidence="12">CHK33-5263</strain>
    </source>
</reference>
<dbReference type="GO" id="GO:0009252">
    <property type="term" value="P:peptidoglycan biosynthetic process"/>
    <property type="evidence" value="ECO:0007669"/>
    <property type="project" value="UniProtKB-KW"/>
</dbReference>
<dbReference type="InterPro" id="IPR001967">
    <property type="entry name" value="Peptidase_S11_N"/>
</dbReference>
<dbReference type="Proteomes" id="UP000824044">
    <property type="component" value="Unassembled WGS sequence"/>
</dbReference>
<keyword evidence="4" id="KW-0133">Cell shape</keyword>
<dbReference type="Pfam" id="PF00768">
    <property type="entry name" value="Peptidase_S11"/>
    <property type="match status" value="1"/>
</dbReference>
<keyword evidence="12" id="KW-0645">Protease</keyword>
<feature type="domain" description="Peptidase S11 D-alanyl-D-alanine carboxypeptidase A N-terminal" evidence="11">
    <location>
        <begin position="30"/>
        <end position="243"/>
    </location>
</feature>
<feature type="active site" description="Proton acceptor" evidence="7">
    <location>
        <position position="63"/>
    </location>
</feature>
<proteinExistence type="inferred from homology"/>
<dbReference type="InterPro" id="IPR012338">
    <property type="entry name" value="Beta-lactam/transpept-like"/>
</dbReference>
<keyword evidence="5" id="KW-0573">Peptidoglycan synthesis</keyword>
<evidence type="ECO:0000256" key="2">
    <source>
        <dbReference type="ARBA" id="ARBA00022729"/>
    </source>
</evidence>
<evidence type="ECO:0000256" key="9">
    <source>
        <dbReference type="RuleBase" id="RU004016"/>
    </source>
</evidence>
<feature type="signal peptide" evidence="10">
    <location>
        <begin position="1"/>
        <end position="21"/>
    </location>
</feature>
<dbReference type="EMBL" id="DXBS01000119">
    <property type="protein sequence ID" value="HIZ25064.1"/>
    <property type="molecule type" value="Genomic_DNA"/>
</dbReference>
<dbReference type="InterPro" id="IPR018044">
    <property type="entry name" value="Peptidase_S11"/>
</dbReference>
<evidence type="ECO:0000256" key="5">
    <source>
        <dbReference type="ARBA" id="ARBA00022984"/>
    </source>
</evidence>
<keyword evidence="12" id="KW-0121">Carboxypeptidase</keyword>
<dbReference type="PANTHER" id="PTHR21581:SF33">
    <property type="entry name" value="D-ALANYL-D-ALANINE CARBOXYPEPTIDASE DACB"/>
    <property type="match status" value="1"/>
</dbReference>
<feature type="chain" id="PRO_5039182509" evidence="10">
    <location>
        <begin position="22"/>
        <end position="336"/>
    </location>
</feature>
<feature type="active site" evidence="7">
    <location>
        <position position="115"/>
    </location>
</feature>
<dbReference type="GO" id="GO:0009002">
    <property type="term" value="F:serine-type D-Ala-D-Ala carboxypeptidase activity"/>
    <property type="evidence" value="ECO:0007669"/>
    <property type="project" value="InterPro"/>
</dbReference>
<keyword evidence="2 10" id="KW-0732">Signal</keyword>
<dbReference type="GO" id="GO:0006508">
    <property type="term" value="P:proteolysis"/>
    <property type="evidence" value="ECO:0007669"/>
    <property type="project" value="InterPro"/>
</dbReference>
<accession>A0A9D2IVW8</accession>
<evidence type="ECO:0000256" key="10">
    <source>
        <dbReference type="SAM" id="SignalP"/>
    </source>
</evidence>
<comment type="caution">
    <text evidence="12">The sequence shown here is derived from an EMBL/GenBank/DDBJ whole genome shotgun (WGS) entry which is preliminary data.</text>
</comment>
<dbReference type="Gene3D" id="2.30.140.30">
    <property type="match status" value="1"/>
</dbReference>
<evidence type="ECO:0000256" key="6">
    <source>
        <dbReference type="ARBA" id="ARBA00023316"/>
    </source>
</evidence>
<organism evidence="12 13">
    <name type="scientific">Candidatus Gallimonas intestinigallinarum</name>
    <dbReference type="NCBI Taxonomy" id="2838604"/>
    <lineage>
        <taxon>Bacteria</taxon>
        <taxon>Bacillati</taxon>
        <taxon>Bacillota</taxon>
        <taxon>Clostridia</taxon>
        <taxon>Candidatus Gallimonas</taxon>
    </lineage>
</organism>
<evidence type="ECO:0000256" key="7">
    <source>
        <dbReference type="PIRSR" id="PIRSR618044-1"/>
    </source>
</evidence>
<evidence type="ECO:0000313" key="12">
    <source>
        <dbReference type="EMBL" id="HIZ25064.1"/>
    </source>
</evidence>
<sequence length="336" mass="36500">MRNKLLALFACICLVAGLMFGHGIEAAGADQAAQGECVVEVSSRRILYAKNASLPLANASTTKIMTALVILEDCPLEDKVTIPAEAAGVEGSSIYLQAGDEYTVEELLYGLMLRSGNDAAVALALHHSGSIAAFAQAMNERALLLGATDSRFVNPHGLPDERHHTTARDLALISAAAMENETFRTIVSTRCYAPRGWYNKNKMLTSYEGACGVKTGYTMQAGRCLVSAAEREGMTLVCVVLNCPPMYERSAELLNRSFADYTLVRLADKNEGVNGFAIDHDFSYPLTEQERTEIRISQEVVDPLPEAAGSVAGQMRIFLGNNLLFSQNLYIMEENE</sequence>
<evidence type="ECO:0000256" key="8">
    <source>
        <dbReference type="PIRSR" id="PIRSR618044-2"/>
    </source>
</evidence>
<dbReference type="AlphaFoldDB" id="A0A9D2IVW8"/>
<keyword evidence="6" id="KW-0961">Cell wall biogenesis/degradation</keyword>
<dbReference type="PRINTS" id="PR00725">
    <property type="entry name" value="DADACBPTASE1"/>
</dbReference>
<name>A0A9D2IVW8_9FIRM</name>
<evidence type="ECO:0000256" key="4">
    <source>
        <dbReference type="ARBA" id="ARBA00022960"/>
    </source>
</evidence>
<dbReference type="PANTHER" id="PTHR21581">
    <property type="entry name" value="D-ALANYL-D-ALANINE CARBOXYPEPTIDASE"/>
    <property type="match status" value="1"/>
</dbReference>
<reference evidence="12" key="2">
    <citation type="submission" date="2021-04" db="EMBL/GenBank/DDBJ databases">
        <authorList>
            <person name="Gilroy R."/>
        </authorList>
    </citation>
    <scope>NUCLEOTIDE SEQUENCE</scope>
    <source>
        <strain evidence="12">CHK33-5263</strain>
    </source>
</reference>
<keyword evidence="3" id="KW-0378">Hydrolase</keyword>
<evidence type="ECO:0000259" key="11">
    <source>
        <dbReference type="Pfam" id="PF00768"/>
    </source>
</evidence>
<feature type="binding site" evidence="8">
    <location>
        <position position="214"/>
    </location>
    <ligand>
        <name>substrate</name>
    </ligand>
</feature>
<feature type="active site" description="Acyl-ester intermediate" evidence="7">
    <location>
        <position position="60"/>
    </location>
</feature>